<feature type="signal peptide" evidence="1">
    <location>
        <begin position="1"/>
        <end position="22"/>
    </location>
</feature>
<organism evidence="2">
    <name type="scientific">Rhipicephalus microplus</name>
    <name type="common">Cattle tick</name>
    <name type="synonym">Boophilus microplus</name>
    <dbReference type="NCBI Taxonomy" id="6941"/>
    <lineage>
        <taxon>Eukaryota</taxon>
        <taxon>Metazoa</taxon>
        <taxon>Ecdysozoa</taxon>
        <taxon>Arthropoda</taxon>
        <taxon>Chelicerata</taxon>
        <taxon>Arachnida</taxon>
        <taxon>Acari</taxon>
        <taxon>Parasitiformes</taxon>
        <taxon>Ixodida</taxon>
        <taxon>Ixodoidea</taxon>
        <taxon>Ixodidae</taxon>
        <taxon>Rhipicephalinae</taxon>
        <taxon>Rhipicephalus</taxon>
        <taxon>Boophilus</taxon>
    </lineage>
</organism>
<keyword evidence="1" id="KW-0732">Signal</keyword>
<sequence>MKFTSAILIVALAAALVAIVNAAEEITASSGGTGSGCPDTTACTKSCKKQGYSVGICLEPLLTVCACL</sequence>
<evidence type="ECO:0000256" key="1">
    <source>
        <dbReference type="SAM" id="SignalP"/>
    </source>
</evidence>
<feature type="chain" id="PRO_5026796153" evidence="1">
    <location>
        <begin position="23"/>
        <end position="68"/>
    </location>
</feature>
<protein>
    <submittedName>
        <fullName evidence="2">Putative defensin-like protein</fullName>
    </submittedName>
</protein>
<evidence type="ECO:0000313" key="2">
    <source>
        <dbReference type="EMBL" id="NOV37679.1"/>
    </source>
</evidence>
<reference evidence="2" key="1">
    <citation type="submission" date="2019-09" db="EMBL/GenBank/DDBJ databases">
        <title>Organ-specific transcriptomic study of the physiology of the cattle tick, Rhipicephalus microplus.</title>
        <authorList>
            <person name="Tirloni L."/>
            <person name="Braz G."/>
            <person name="Gandara A.C.P."/>
            <person name="Sabadin G.A."/>
            <person name="da Silva R.M."/>
            <person name="Guizzo M.G."/>
            <person name="Machado J.A."/>
            <person name="Costa E.P."/>
            <person name="Gomes H.F."/>
            <person name="Moraes J."/>
            <person name="Mota M.B.S."/>
            <person name="Mesquita R.D."/>
            <person name="Alvarenga P.H."/>
            <person name="Alves F."/>
            <person name="Seixas A."/>
            <person name="da Fonseca R.N."/>
            <person name="Fogaca A."/>
            <person name="Logullo C."/>
            <person name="Tanaka A."/>
            <person name="Daffre S."/>
            <person name="Termignoni C."/>
            <person name="Vaz I.S.Jr."/>
            <person name="Oliveira P.L."/>
            <person name="Ribeiro J.M."/>
        </authorList>
    </citation>
    <scope>NUCLEOTIDE SEQUENCE</scope>
    <source>
        <strain evidence="2">Porto Alegre</strain>
    </source>
</reference>
<proteinExistence type="predicted"/>
<name>A0A6M2CVC5_RHIMP</name>
<dbReference type="AlphaFoldDB" id="A0A6M2CVC5"/>
<accession>A0A6M2CVC5</accession>
<dbReference type="EMBL" id="GHWJ01004942">
    <property type="protein sequence ID" value="NOV37679.1"/>
    <property type="molecule type" value="Transcribed_RNA"/>
</dbReference>